<feature type="transmembrane region" description="Helical" evidence="21">
    <location>
        <begin position="411"/>
        <end position="431"/>
    </location>
</feature>
<feature type="transmembrane region" description="Helical" evidence="21">
    <location>
        <begin position="264"/>
        <end position="286"/>
    </location>
</feature>
<evidence type="ECO:0000256" key="10">
    <source>
        <dbReference type="ARBA" id="ARBA00023136"/>
    </source>
</evidence>
<evidence type="ECO:0000256" key="20">
    <source>
        <dbReference type="ARBA" id="ARBA00042870"/>
    </source>
</evidence>
<evidence type="ECO:0000256" key="1">
    <source>
        <dbReference type="ARBA" id="ARBA00004107"/>
    </source>
</evidence>
<evidence type="ECO:0000256" key="4">
    <source>
        <dbReference type="ARBA" id="ARBA00022692"/>
    </source>
</evidence>
<evidence type="ECO:0000256" key="21">
    <source>
        <dbReference type="SAM" id="Phobius"/>
    </source>
</evidence>
<dbReference type="GO" id="GO:0005765">
    <property type="term" value="C:lysosomal membrane"/>
    <property type="evidence" value="ECO:0007669"/>
    <property type="project" value="UniProtKB-SubCell"/>
</dbReference>
<keyword evidence="11" id="KW-1015">Disulfide bond</keyword>
<evidence type="ECO:0000256" key="9">
    <source>
        <dbReference type="ARBA" id="ARBA00023053"/>
    </source>
</evidence>
<keyword evidence="6" id="KW-0967">Endosome</keyword>
<feature type="transmembrane region" description="Helical" evidence="21">
    <location>
        <begin position="344"/>
        <end position="364"/>
    </location>
</feature>
<feature type="transmembrane region" description="Helical" evidence="21">
    <location>
        <begin position="111"/>
        <end position="131"/>
    </location>
</feature>
<keyword evidence="13" id="KW-0458">Lysosome</keyword>
<feature type="transmembrane region" description="Helical" evidence="21">
    <location>
        <begin position="190"/>
        <end position="210"/>
    </location>
</feature>
<comment type="catalytic activity">
    <reaction evidence="16">
        <text>L-leucine(in) = L-leucine(out)</text>
        <dbReference type="Rhea" id="RHEA:73011"/>
        <dbReference type="ChEBI" id="CHEBI:57427"/>
    </reaction>
</comment>
<reference evidence="23" key="1">
    <citation type="submission" date="2025-08" db="UniProtKB">
        <authorList>
            <consortium name="Ensembl"/>
        </authorList>
    </citation>
    <scope>IDENTIFICATION</scope>
</reference>
<feature type="domain" description="Amino acid transporter transmembrane" evidence="22">
    <location>
        <begin position="113"/>
        <end position="239"/>
    </location>
</feature>
<evidence type="ECO:0000256" key="5">
    <source>
        <dbReference type="ARBA" id="ARBA00022723"/>
    </source>
</evidence>
<dbReference type="AlphaFoldDB" id="A0A8C2GXR2"/>
<evidence type="ECO:0000256" key="16">
    <source>
        <dbReference type="ARBA" id="ARBA00036887"/>
    </source>
</evidence>
<comment type="catalytic activity">
    <reaction evidence="14">
        <text>L-asparagine(out) = L-asparagine(in)</text>
        <dbReference type="Rhea" id="RHEA:73423"/>
        <dbReference type="ChEBI" id="CHEBI:58048"/>
    </reaction>
</comment>
<accession>A0A8C2GXR2</accession>
<keyword evidence="7" id="KW-0029">Amino-acid transport</keyword>
<keyword evidence="4 21" id="KW-0812">Transmembrane</keyword>
<protein>
    <recommendedName>
        <fullName evidence="19">Neutral amino acid transporter 9</fullName>
    </recommendedName>
    <alternativeName>
        <fullName evidence="20">Solute carrier family 38 member 9</fullName>
    </alternativeName>
</protein>
<comment type="similarity">
    <text evidence="18">Belongs to the amino acid/polyamine transporter 2 family. SLC38A9 subfamily.</text>
</comment>
<evidence type="ECO:0000256" key="14">
    <source>
        <dbReference type="ARBA" id="ARBA00036663"/>
    </source>
</evidence>
<keyword evidence="5" id="KW-0479">Metal-binding</keyword>
<dbReference type="Pfam" id="PF01490">
    <property type="entry name" value="Aa_trans"/>
    <property type="match status" value="2"/>
</dbReference>
<dbReference type="GO" id="GO:0015179">
    <property type="term" value="F:L-amino acid transmembrane transporter activity"/>
    <property type="evidence" value="ECO:0007669"/>
    <property type="project" value="TreeGrafter"/>
</dbReference>
<dbReference type="Proteomes" id="UP000694701">
    <property type="component" value="Unplaced"/>
</dbReference>
<evidence type="ECO:0000259" key="22">
    <source>
        <dbReference type="Pfam" id="PF01490"/>
    </source>
</evidence>
<comment type="subcellular location">
    <subcellularLocation>
        <location evidence="1">Late endosome membrane</location>
        <topology evidence="1">Multi-pass membrane protein</topology>
    </subcellularLocation>
    <subcellularLocation>
        <location evidence="2">Lysosome membrane</location>
        <topology evidence="2">Multi-pass membrane protein</topology>
    </subcellularLocation>
</comment>
<keyword evidence="3" id="KW-0813">Transport</keyword>
<keyword evidence="10 21" id="KW-0472">Membrane</keyword>
<dbReference type="Ensembl" id="ENSCCRT00020004154.1">
    <property type="protein sequence ID" value="ENSCCRP00020003604.1"/>
    <property type="gene ID" value="ENSCCRG00020002054.1"/>
</dbReference>
<keyword evidence="12" id="KW-0325">Glycoprotein</keyword>
<evidence type="ECO:0000256" key="3">
    <source>
        <dbReference type="ARBA" id="ARBA00022448"/>
    </source>
</evidence>
<evidence type="ECO:0000256" key="7">
    <source>
        <dbReference type="ARBA" id="ARBA00022970"/>
    </source>
</evidence>
<feature type="domain" description="Amino acid transporter transmembrane" evidence="22">
    <location>
        <begin position="265"/>
        <end position="435"/>
    </location>
</feature>
<dbReference type="InterPro" id="IPR013057">
    <property type="entry name" value="AA_transpt_TM"/>
</dbReference>
<evidence type="ECO:0000256" key="19">
    <source>
        <dbReference type="ARBA" id="ARBA00040233"/>
    </source>
</evidence>
<organism evidence="23 24">
    <name type="scientific">Cyprinus carpio</name>
    <name type="common">Common carp</name>
    <dbReference type="NCBI Taxonomy" id="7962"/>
    <lineage>
        <taxon>Eukaryota</taxon>
        <taxon>Metazoa</taxon>
        <taxon>Chordata</taxon>
        <taxon>Craniata</taxon>
        <taxon>Vertebrata</taxon>
        <taxon>Euteleostomi</taxon>
        <taxon>Actinopterygii</taxon>
        <taxon>Neopterygii</taxon>
        <taxon>Teleostei</taxon>
        <taxon>Ostariophysi</taxon>
        <taxon>Cypriniformes</taxon>
        <taxon>Cyprinidae</taxon>
        <taxon>Cyprininae</taxon>
        <taxon>Cyprinus</taxon>
    </lineage>
</organism>
<comment type="catalytic activity">
    <reaction evidence="17">
        <text>L-tyrosine(in) = L-tyrosine(out)</text>
        <dbReference type="Rhea" id="RHEA:68572"/>
        <dbReference type="ChEBI" id="CHEBI:58315"/>
    </reaction>
</comment>
<keyword evidence="9" id="KW-0915">Sodium</keyword>
<evidence type="ECO:0000256" key="11">
    <source>
        <dbReference type="ARBA" id="ARBA00023157"/>
    </source>
</evidence>
<dbReference type="PANTHER" id="PTHR22950:SF244">
    <property type="entry name" value="NEUTRAL AMINO ACID TRANSPORTER 9"/>
    <property type="match status" value="1"/>
</dbReference>
<dbReference type="GO" id="GO:0046872">
    <property type="term" value="F:metal ion binding"/>
    <property type="evidence" value="ECO:0007669"/>
    <property type="project" value="UniProtKB-KW"/>
</dbReference>
<evidence type="ECO:0000256" key="6">
    <source>
        <dbReference type="ARBA" id="ARBA00022753"/>
    </source>
</evidence>
<evidence type="ECO:0000256" key="12">
    <source>
        <dbReference type="ARBA" id="ARBA00023180"/>
    </source>
</evidence>
<evidence type="ECO:0000256" key="13">
    <source>
        <dbReference type="ARBA" id="ARBA00023228"/>
    </source>
</evidence>
<dbReference type="GO" id="GO:0031902">
    <property type="term" value="C:late endosome membrane"/>
    <property type="evidence" value="ECO:0007669"/>
    <property type="project" value="UniProtKB-SubCell"/>
</dbReference>
<name>A0A8C2GXR2_CYPCA</name>
<feature type="transmembrane region" description="Helical" evidence="21">
    <location>
        <begin position="138"/>
        <end position="160"/>
    </location>
</feature>
<evidence type="ECO:0000256" key="2">
    <source>
        <dbReference type="ARBA" id="ARBA00004155"/>
    </source>
</evidence>
<evidence type="ECO:0000313" key="23">
    <source>
        <dbReference type="Ensembl" id="ENSCCRP00020003604.1"/>
    </source>
</evidence>
<feature type="transmembrane region" description="Helical" evidence="21">
    <location>
        <begin position="298"/>
        <end position="321"/>
    </location>
</feature>
<proteinExistence type="inferred from homology"/>
<dbReference type="PANTHER" id="PTHR22950">
    <property type="entry name" value="AMINO ACID TRANSPORTER"/>
    <property type="match status" value="1"/>
</dbReference>
<feature type="transmembrane region" description="Helical" evidence="21">
    <location>
        <begin position="222"/>
        <end position="244"/>
    </location>
</feature>
<evidence type="ECO:0000256" key="17">
    <source>
        <dbReference type="ARBA" id="ARBA00036984"/>
    </source>
</evidence>
<comment type="catalytic activity">
    <reaction evidence="15">
        <text>L-glutamine(out) = L-glutamine(in)</text>
        <dbReference type="Rhea" id="RHEA:73419"/>
        <dbReference type="ChEBI" id="CHEBI:58359"/>
    </reaction>
</comment>
<evidence type="ECO:0000256" key="18">
    <source>
        <dbReference type="ARBA" id="ARBA00038442"/>
    </source>
</evidence>
<evidence type="ECO:0000313" key="24">
    <source>
        <dbReference type="Proteomes" id="UP000694701"/>
    </source>
</evidence>
<keyword evidence="8 21" id="KW-1133">Transmembrane helix</keyword>
<evidence type="ECO:0000256" key="8">
    <source>
        <dbReference type="ARBA" id="ARBA00022989"/>
    </source>
</evidence>
<sequence>TSIMDEDSKPLLGSVRAGEYYTDSLDPKQRRPFHVEPRNIVGDEVQERVSAEAAALSSRVHYYGRLTASSDRLLVPPDHVIPSPEDIYIYSPLGTAFKVHGGDSTPKNPSIVTIFAIWNTMMGTSILSMPWGIKQAGFTLGIIIIVLMGLLTLYCCYRVLKSTKSIPYVDTSDWEFPDVCKYYFGGFGKWSSLVFSLVSLIGAMVVYWVLMSNFLFNTGKFIYRTLSVVYLIFLVTYKAIRLGFHLDFHWFDSSVFFVPEFRSLFPQLTGVLTLAFFIHNCIITLMKNNRHQENNVRDLSLAYLLVGLTYLYVGVLIFAAFPSPPLSKDCIEPNFLDNFPSSDVLVFVARTGLLFQMTTVYPLLGYLVRVQLMGQLFGDHYPSFLHVFILNIFVVGAGVLMARFYPNIGSIIRYSGAICGLALVFVLPSLIHMISLQRRGDS</sequence>
<evidence type="ECO:0000256" key="15">
    <source>
        <dbReference type="ARBA" id="ARBA00036878"/>
    </source>
</evidence>
<feature type="transmembrane region" description="Helical" evidence="21">
    <location>
        <begin position="384"/>
        <end position="405"/>
    </location>
</feature>